<evidence type="ECO:0000313" key="2">
    <source>
        <dbReference type="WBParaSite" id="PgR224_g001_t11"/>
    </source>
</evidence>
<evidence type="ECO:0000313" key="1">
    <source>
        <dbReference type="Proteomes" id="UP000887569"/>
    </source>
</evidence>
<accession>A0A915CIX1</accession>
<dbReference type="WBParaSite" id="PgR224_g001_t11">
    <property type="protein sequence ID" value="PgR224_g001_t11"/>
    <property type="gene ID" value="PgR224_g001"/>
</dbReference>
<keyword evidence="1" id="KW-1185">Reference proteome</keyword>
<proteinExistence type="predicted"/>
<sequence>MSCESDGQELIVERIRSLIRRMLKKLDRFSTTRAGICKLRIRLSLDQSWIEISEYGFSHKRRCPTTGERSENGLAHYSHTSELLCRLR</sequence>
<reference evidence="2" key="1">
    <citation type="submission" date="2022-11" db="UniProtKB">
        <authorList>
            <consortium name="WormBaseParasite"/>
        </authorList>
    </citation>
    <scope>IDENTIFICATION</scope>
</reference>
<dbReference type="AlphaFoldDB" id="A0A915CIX1"/>
<protein>
    <submittedName>
        <fullName evidence="2">G-protein alpha subunit</fullName>
    </submittedName>
</protein>
<dbReference type="Proteomes" id="UP000887569">
    <property type="component" value="Unplaced"/>
</dbReference>
<organism evidence="1 2">
    <name type="scientific">Parascaris univalens</name>
    <name type="common">Nematode worm</name>
    <dbReference type="NCBI Taxonomy" id="6257"/>
    <lineage>
        <taxon>Eukaryota</taxon>
        <taxon>Metazoa</taxon>
        <taxon>Ecdysozoa</taxon>
        <taxon>Nematoda</taxon>
        <taxon>Chromadorea</taxon>
        <taxon>Rhabditida</taxon>
        <taxon>Spirurina</taxon>
        <taxon>Ascaridomorpha</taxon>
        <taxon>Ascaridoidea</taxon>
        <taxon>Ascarididae</taxon>
        <taxon>Parascaris</taxon>
    </lineage>
</organism>
<name>A0A915CIX1_PARUN</name>